<feature type="region of interest" description="Disordered" evidence="3">
    <location>
        <begin position="880"/>
        <end position="933"/>
    </location>
</feature>
<evidence type="ECO:0000313" key="6">
    <source>
        <dbReference type="Proteomes" id="UP001497444"/>
    </source>
</evidence>
<dbReference type="PANTHER" id="PTHR46502:SF2">
    <property type="entry name" value="16 KDA PHLOEM PROTEIN 2"/>
    <property type="match status" value="1"/>
</dbReference>
<organism evidence="5 6">
    <name type="scientific">Sphagnum jensenii</name>
    <dbReference type="NCBI Taxonomy" id="128206"/>
    <lineage>
        <taxon>Eukaryota</taxon>
        <taxon>Viridiplantae</taxon>
        <taxon>Streptophyta</taxon>
        <taxon>Embryophyta</taxon>
        <taxon>Bryophyta</taxon>
        <taxon>Sphagnophytina</taxon>
        <taxon>Sphagnopsida</taxon>
        <taxon>Sphagnales</taxon>
        <taxon>Sphagnaceae</taxon>
        <taxon>Sphagnum</taxon>
    </lineage>
</organism>
<feature type="compositionally biased region" description="Basic and acidic residues" evidence="3">
    <location>
        <begin position="830"/>
        <end position="855"/>
    </location>
</feature>
<evidence type="ECO:0000313" key="5">
    <source>
        <dbReference type="EMBL" id="CAK9273941.1"/>
    </source>
</evidence>
<dbReference type="EMBL" id="OZ020100">
    <property type="protein sequence ID" value="CAK9273941.1"/>
    <property type="molecule type" value="Genomic_DNA"/>
</dbReference>
<feature type="compositionally biased region" description="Polar residues" evidence="3">
    <location>
        <begin position="886"/>
        <end position="897"/>
    </location>
</feature>
<dbReference type="InterPro" id="IPR035892">
    <property type="entry name" value="C2_domain_sf"/>
</dbReference>
<dbReference type="Gene3D" id="2.60.40.150">
    <property type="entry name" value="C2 domain"/>
    <property type="match status" value="1"/>
</dbReference>
<feature type="compositionally biased region" description="Low complexity" evidence="3">
    <location>
        <begin position="963"/>
        <end position="972"/>
    </location>
</feature>
<sequence length="1031" mass="114508">MPFGDLEVYVEGALRIRNASIFGKSSPYCMLTCGTQQFQTPVAKEAGSNPYWNTNFKFKIDRSCQELVVNIFCRNTITADDELAYTSLSFRKIFHDGHVVPLQGFNVLDPSGKVGGEIRMSLTFFSITLDQVSNADQRLSATGHASPYPRRTNPVSAGAPSARRIHEPDADYASRGSTSSTTPHLLKEVRFCSNEDRYSFQDSRSPHQAYTEESYRDNDSAWSGSPNVRRKPKDQWHVQQHDRGAQASPGHHTSGGNPRHHPGQHYNPASPQITPQLTGHRSREEHVKYGVTASRLVAKPPQKLFGPNHHQLPDVHQQQERAPPVRQHAPELEPQSQLAPSALQRRPPPGKFRVSVQPKLHPDQRISIPGELDKEGHVYKQIQVANSQQPQHTDLNSEDSGSDSDRTANSMKSKSSDNSAKLESRRSQASPVPKIVNEVAPAIPPMKKSSQTLLNTPDDPILQSPGSRASSFQSGQSIQSPTAKSEEAPTRHHPGLDPPGSDSDVEFNRSARLSKQSDRSQACAVHAIPHVKPSSQHFIQESHSPVLQPPAGAFGQSNQSNQFPTGFKHGLQGHHLPGLNQSNFDADSDALKKTKASYTSGSPIRSNVPANNVGYSHASQASHFGGSNPHNGDGSYGKKQKDGVGVYKSLSASNQTINEDVSDPNEILRSDLHTYASDSEDGDLVTESGVDENSKPPDIGQFDKRGDNMGSFGSERAHVMGGTRKVWQGDNQEEHAFETTAHNRYSTHIVDEYEAKHYIDEEFDLTQQYMGEYETSGNYNQEEDMDNNEHREENDDYENYEQEDEEDSEGYVTRTAVPFKGHSRALGDYPLHEQDNDEHENYEHKQEYGSEQQEHEEYEEDSLAYNSVVVVPVEGNFRSPGDYTPSGISSHANVRQTPNSNLPPPNSFSGHSRGLHLPSLSHVQTSSHQESQGRILRGQVQRYQVPLGQNYPPENSPLRNKPQQSAASQAVSYQDPNKRHQVDIVSKSTHRLLENCSINDPSPDHAKRSQDLMPPTRGHLYQKGHPHNPPF</sequence>
<dbReference type="SMART" id="SM00239">
    <property type="entry name" value="C2"/>
    <property type="match status" value="1"/>
</dbReference>
<feature type="region of interest" description="Disordered" evidence="3">
    <location>
        <begin position="385"/>
        <end position="523"/>
    </location>
</feature>
<evidence type="ECO:0000256" key="2">
    <source>
        <dbReference type="ARBA" id="ARBA00022837"/>
    </source>
</evidence>
<feature type="compositionally biased region" description="Basic and acidic residues" evidence="3">
    <location>
        <begin position="233"/>
        <end position="244"/>
    </location>
</feature>
<dbReference type="Pfam" id="PF00168">
    <property type="entry name" value="C2"/>
    <property type="match status" value="1"/>
</dbReference>
<feature type="compositionally biased region" description="Polar residues" evidence="3">
    <location>
        <begin position="267"/>
        <end position="279"/>
    </location>
</feature>
<evidence type="ECO:0000259" key="4">
    <source>
        <dbReference type="PROSITE" id="PS50004"/>
    </source>
</evidence>
<dbReference type="SUPFAM" id="SSF49562">
    <property type="entry name" value="C2 domain (Calcium/lipid-binding domain, CaLB)"/>
    <property type="match status" value="1"/>
</dbReference>
<feature type="region of interest" description="Disordered" evidence="3">
    <location>
        <begin position="946"/>
        <end position="980"/>
    </location>
</feature>
<keyword evidence="2" id="KW-0106">Calcium</keyword>
<feature type="region of interest" description="Disordered" evidence="3">
    <location>
        <begin position="197"/>
        <end position="283"/>
    </location>
</feature>
<accession>A0ABP0X7I4</accession>
<feature type="region of interest" description="Disordered" evidence="3">
    <location>
        <begin position="993"/>
        <end position="1031"/>
    </location>
</feature>
<keyword evidence="1" id="KW-0479">Metal-binding</keyword>
<dbReference type="InterPro" id="IPR000008">
    <property type="entry name" value="C2_dom"/>
</dbReference>
<feature type="compositionally biased region" description="Basic residues" evidence="3">
    <location>
        <begin position="1020"/>
        <end position="1031"/>
    </location>
</feature>
<feature type="region of interest" description="Disordered" evidence="3">
    <location>
        <begin position="141"/>
        <end position="181"/>
    </location>
</feature>
<dbReference type="Proteomes" id="UP001497444">
    <property type="component" value="Chromosome 5"/>
</dbReference>
<feature type="region of interest" description="Disordered" evidence="3">
    <location>
        <begin position="616"/>
        <end position="642"/>
    </location>
</feature>
<feature type="compositionally biased region" description="Polar residues" evidence="3">
    <location>
        <begin position="921"/>
        <end position="932"/>
    </location>
</feature>
<protein>
    <recommendedName>
        <fullName evidence="4">C2 domain-containing protein</fullName>
    </recommendedName>
</protein>
<feature type="compositionally biased region" description="Polar residues" evidence="3">
    <location>
        <begin position="464"/>
        <end position="483"/>
    </location>
</feature>
<keyword evidence="6" id="KW-1185">Reference proteome</keyword>
<name>A0ABP0X7I4_9BRYO</name>
<proteinExistence type="predicted"/>
<feature type="compositionally biased region" description="Polar residues" evidence="3">
    <location>
        <begin position="385"/>
        <end position="394"/>
    </location>
</feature>
<evidence type="ECO:0000256" key="3">
    <source>
        <dbReference type="SAM" id="MobiDB-lite"/>
    </source>
</evidence>
<dbReference type="PANTHER" id="PTHR46502">
    <property type="entry name" value="C2 DOMAIN-CONTAINING"/>
    <property type="match status" value="1"/>
</dbReference>
<gene>
    <name evidence="5" type="ORF">CSSPJE1EN1_LOCUS19419</name>
</gene>
<feature type="region of interest" description="Disordered" evidence="3">
    <location>
        <begin position="301"/>
        <end position="367"/>
    </location>
</feature>
<feature type="region of interest" description="Disordered" evidence="3">
    <location>
        <begin position="777"/>
        <end position="860"/>
    </location>
</feature>
<feature type="compositionally biased region" description="Acidic residues" evidence="3">
    <location>
        <begin position="794"/>
        <end position="809"/>
    </location>
</feature>
<reference evidence="5" key="1">
    <citation type="submission" date="2024-02" db="EMBL/GenBank/DDBJ databases">
        <authorList>
            <consortium name="ELIXIR-Norway"/>
            <consortium name="Elixir Norway"/>
        </authorList>
    </citation>
    <scope>NUCLEOTIDE SEQUENCE</scope>
</reference>
<feature type="region of interest" description="Disordered" evidence="3">
    <location>
        <begin position="675"/>
        <end position="704"/>
    </location>
</feature>
<feature type="compositionally biased region" description="Polar residues" evidence="3">
    <location>
        <begin position="407"/>
        <end position="419"/>
    </location>
</feature>
<evidence type="ECO:0000256" key="1">
    <source>
        <dbReference type="ARBA" id="ARBA00022723"/>
    </source>
</evidence>
<feature type="domain" description="C2" evidence="4">
    <location>
        <begin position="1"/>
        <end position="104"/>
    </location>
</feature>
<dbReference type="PROSITE" id="PS50004">
    <property type="entry name" value="C2"/>
    <property type="match status" value="1"/>
</dbReference>